<keyword evidence="2" id="KW-1185">Reference proteome</keyword>
<protein>
    <submittedName>
        <fullName evidence="1">Uncharacterized protein</fullName>
    </submittedName>
</protein>
<dbReference type="RefSeq" id="WP_377816525.1">
    <property type="nucleotide sequence ID" value="NZ_JBHSLU010000017.1"/>
</dbReference>
<name>A0ABW0P0S2_9HYPH</name>
<gene>
    <name evidence="1" type="ORF">ACFPN9_09025</name>
</gene>
<reference evidence="2" key="1">
    <citation type="journal article" date="2019" name="Int. J. Syst. Evol. Microbiol.">
        <title>The Global Catalogue of Microorganisms (GCM) 10K type strain sequencing project: providing services to taxonomists for standard genome sequencing and annotation.</title>
        <authorList>
            <consortium name="The Broad Institute Genomics Platform"/>
            <consortium name="The Broad Institute Genome Sequencing Center for Infectious Disease"/>
            <person name="Wu L."/>
            <person name="Ma J."/>
        </authorList>
    </citation>
    <scope>NUCLEOTIDE SEQUENCE [LARGE SCALE GENOMIC DNA]</scope>
    <source>
        <strain evidence="2">CCUG 43117</strain>
    </source>
</reference>
<comment type="caution">
    <text evidence="1">The sequence shown here is derived from an EMBL/GenBank/DDBJ whole genome shotgun (WGS) entry which is preliminary data.</text>
</comment>
<evidence type="ECO:0000313" key="2">
    <source>
        <dbReference type="Proteomes" id="UP001596060"/>
    </source>
</evidence>
<dbReference type="EMBL" id="JBHSLU010000017">
    <property type="protein sequence ID" value="MFC5505399.1"/>
    <property type="molecule type" value="Genomic_DNA"/>
</dbReference>
<accession>A0ABW0P0S2</accession>
<dbReference type="Proteomes" id="UP001596060">
    <property type="component" value="Unassembled WGS sequence"/>
</dbReference>
<proteinExistence type="predicted"/>
<organism evidence="1 2">
    <name type="scientific">Bosea massiliensis</name>
    <dbReference type="NCBI Taxonomy" id="151419"/>
    <lineage>
        <taxon>Bacteria</taxon>
        <taxon>Pseudomonadati</taxon>
        <taxon>Pseudomonadota</taxon>
        <taxon>Alphaproteobacteria</taxon>
        <taxon>Hyphomicrobiales</taxon>
        <taxon>Boseaceae</taxon>
        <taxon>Bosea</taxon>
    </lineage>
</organism>
<evidence type="ECO:0000313" key="1">
    <source>
        <dbReference type="EMBL" id="MFC5505399.1"/>
    </source>
</evidence>
<sequence length="213" mass="23226">MTTAFVHHIPGELDQARAQSLAERHAGNPFISSANWGAVQYALDIIGKEFGQNPTAADLIVERHVLCDVSSLVAILNEADYEHGADSLGSLMDRAEHLAEGIGHYEAAARSAGWAEGTQIHRMDEDDEILVADSWEDACEQDELDVTETDIHQFWSVTPWLATKLLAKGEKVDRRFAGLNVWARTESNALLNEDKVIIAIAEAGSPPEAPTKG</sequence>